<comment type="similarity">
    <text evidence="1">Belongs to the EamA transporter family.</text>
</comment>
<feature type="domain" description="EamA" evidence="3">
    <location>
        <begin position="147"/>
        <end position="277"/>
    </location>
</feature>
<comment type="caution">
    <text evidence="4">The sequence shown here is derived from an EMBL/GenBank/DDBJ whole genome shotgun (WGS) entry which is preliminary data.</text>
</comment>
<dbReference type="InterPro" id="IPR037185">
    <property type="entry name" value="EmrE-like"/>
</dbReference>
<keyword evidence="2" id="KW-0812">Transmembrane</keyword>
<dbReference type="AlphaFoldDB" id="A0A0R2NZU8"/>
<evidence type="ECO:0000256" key="2">
    <source>
        <dbReference type="SAM" id="Phobius"/>
    </source>
</evidence>
<protein>
    <recommendedName>
        <fullName evidence="3">EamA domain-containing protein</fullName>
    </recommendedName>
</protein>
<reference evidence="4 5" key="1">
    <citation type="submission" date="2015-10" db="EMBL/GenBank/DDBJ databases">
        <title>Metagenome-Assembled Genomes uncover a global brackish microbiome.</title>
        <authorList>
            <person name="Hugerth L.W."/>
            <person name="Larsson J."/>
            <person name="Alneberg J."/>
            <person name="Lindh M.V."/>
            <person name="Legrand C."/>
            <person name="Pinhassi J."/>
            <person name="Andersson A.F."/>
        </authorList>
    </citation>
    <scope>NUCLEOTIDE SEQUENCE [LARGE SCALE GENOMIC DNA]</scope>
    <source>
        <strain evidence="4">BACL2 MAG-120802-bin41</strain>
    </source>
</reference>
<name>A0A0R2NZU8_9ACTN</name>
<organism evidence="4 5">
    <name type="scientific">Actinobacteria bacterium BACL2 MAG-120802-bin41</name>
    <dbReference type="NCBI Taxonomy" id="1655568"/>
    <lineage>
        <taxon>Bacteria</taxon>
        <taxon>Bacillati</taxon>
        <taxon>Actinomycetota</taxon>
        <taxon>Actinomycetes</taxon>
        <taxon>Actinomycetes incertae sedis</taxon>
        <taxon>ac1 cluster</taxon>
    </lineage>
</organism>
<feature type="transmembrane region" description="Helical" evidence="2">
    <location>
        <begin position="92"/>
        <end position="111"/>
    </location>
</feature>
<dbReference type="EMBL" id="LIAS01000005">
    <property type="protein sequence ID" value="KRO31327.1"/>
    <property type="molecule type" value="Genomic_DNA"/>
</dbReference>
<feature type="transmembrane region" description="Helical" evidence="2">
    <location>
        <begin position="206"/>
        <end position="226"/>
    </location>
</feature>
<sequence>MGSLLALASSLLWGTADYLAGNLSKRFKAIAVTAISQIFGLIFGLLVILFFADFIRPNLSMSGYFIPGVIAGIAGFIGLIAFYTGLATGRMGVVSPISSLSVLIPLFFALARGERPTSLELIGISIAITGAFMASGPEIRNGLPIKPLLLAVVAAIGFGTALTFIAIGSETDSLHTMTSMRVASVSICILLAIRYRSLGGIPRREFPLLIFIGVADFLANFLLGVATTKGLVSIAMVLGSLFPIVTILLAYKFLNERLAKVQYLGIAFALGGVLLIAAF</sequence>
<feature type="transmembrane region" description="Helical" evidence="2">
    <location>
        <begin position="232"/>
        <end position="254"/>
    </location>
</feature>
<feature type="transmembrane region" description="Helical" evidence="2">
    <location>
        <begin position="261"/>
        <end position="278"/>
    </location>
</feature>
<dbReference type="PANTHER" id="PTHR22911">
    <property type="entry name" value="ACYL-MALONYL CONDENSING ENZYME-RELATED"/>
    <property type="match status" value="1"/>
</dbReference>
<dbReference type="GO" id="GO:0016020">
    <property type="term" value="C:membrane"/>
    <property type="evidence" value="ECO:0007669"/>
    <property type="project" value="InterPro"/>
</dbReference>
<keyword evidence="2" id="KW-0472">Membrane</keyword>
<evidence type="ECO:0000259" key="3">
    <source>
        <dbReference type="Pfam" id="PF00892"/>
    </source>
</evidence>
<feature type="transmembrane region" description="Helical" evidence="2">
    <location>
        <begin position="174"/>
        <end position="194"/>
    </location>
</feature>
<dbReference type="InterPro" id="IPR000620">
    <property type="entry name" value="EamA_dom"/>
</dbReference>
<feature type="domain" description="EamA" evidence="3">
    <location>
        <begin position="2"/>
        <end position="135"/>
    </location>
</feature>
<accession>A0A0R2NZU8</accession>
<proteinExistence type="inferred from homology"/>
<feature type="transmembrane region" description="Helical" evidence="2">
    <location>
        <begin position="64"/>
        <end position="86"/>
    </location>
</feature>
<dbReference type="Proteomes" id="UP000053941">
    <property type="component" value="Unassembled WGS sequence"/>
</dbReference>
<evidence type="ECO:0000256" key="1">
    <source>
        <dbReference type="ARBA" id="ARBA00007362"/>
    </source>
</evidence>
<dbReference type="PANTHER" id="PTHR22911:SF137">
    <property type="entry name" value="SOLUTE CARRIER FAMILY 35 MEMBER G2-RELATED"/>
    <property type="match status" value="1"/>
</dbReference>
<dbReference type="SUPFAM" id="SSF103481">
    <property type="entry name" value="Multidrug resistance efflux transporter EmrE"/>
    <property type="match status" value="2"/>
</dbReference>
<dbReference type="Pfam" id="PF00892">
    <property type="entry name" value="EamA"/>
    <property type="match status" value="2"/>
</dbReference>
<gene>
    <name evidence="4" type="ORF">ABR60_04105</name>
</gene>
<evidence type="ECO:0000313" key="5">
    <source>
        <dbReference type="Proteomes" id="UP000053941"/>
    </source>
</evidence>
<feature type="transmembrane region" description="Helical" evidence="2">
    <location>
        <begin position="148"/>
        <end position="168"/>
    </location>
</feature>
<feature type="transmembrane region" description="Helical" evidence="2">
    <location>
        <begin position="29"/>
        <end position="52"/>
    </location>
</feature>
<keyword evidence="2" id="KW-1133">Transmembrane helix</keyword>
<evidence type="ECO:0000313" key="4">
    <source>
        <dbReference type="EMBL" id="KRO31327.1"/>
    </source>
</evidence>